<accession>A8NWW9</accession>
<evidence type="ECO:0000313" key="1">
    <source>
        <dbReference type="EMBL" id="EDP37388.1"/>
    </source>
</evidence>
<sequence length="146" mass="17133">MRAQTYIYLERNTTHTYSRAQDDNIQKTENQMLLDLILILIGIFSVDFKTQRLEFWGGFCRKGIISFFKFGLEDGDDCINSEIRRSIYVECEKNQLRFKKIGSRINKLIELNGLRMVSLSSPPPIPIWPHRFVDQNKKRMVTPSSL</sequence>
<organism evidence="1">
    <name type="scientific">Brugia malayi</name>
    <name type="common">Filarial nematode worm</name>
    <dbReference type="NCBI Taxonomy" id="6279"/>
    <lineage>
        <taxon>Eukaryota</taxon>
        <taxon>Metazoa</taxon>
        <taxon>Ecdysozoa</taxon>
        <taxon>Nematoda</taxon>
        <taxon>Chromadorea</taxon>
        <taxon>Rhabditida</taxon>
        <taxon>Spirurina</taxon>
        <taxon>Spiruromorpha</taxon>
        <taxon>Filarioidea</taxon>
        <taxon>Onchocercidae</taxon>
        <taxon>Brugia</taxon>
    </lineage>
</organism>
<dbReference type="AlphaFoldDB" id="A8NWW9"/>
<name>A8NWW9_BRUMA</name>
<gene>
    <name evidence="1" type="ORF">Bm1_11600</name>
</gene>
<dbReference type="EMBL" id="DS238191">
    <property type="protein sequence ID" value="EDP37388.1"/>
    <property type="molecule type" value="Genomic_DNA"/>
</dbReference>
<reference evidence="1" key="1">
    <citation type="journal article" date="2007" name="Science">
        <title>Draft genome of the filarial nematode parasite Brugia malayi.</title>
        <authorList>
            <person name="Ghedin E."/>
            <person name="Wang S."/>
            <person name="Spiro D."/>
            <person name="Caler E."/>
            <person name="Zhao Q."/>
            <person name="Crabtree J."/>
            <person name="Allen J.E."/>
            <person name="Delcher A.L."/>
            <person name="Guiliano D.B."/>
            <person name="Miranda-Saavedra D."/>
            <person name="Angiuoli S.V."/>
            <person name="Creasy T."/>
            <person name="Amedeo P."/>
            <person name="Haas B."/>
            <person name="El-Sayed N.M."/>
            <person name="Wortman J.R."/>
            <person name="Feldblyum T."/>
            <person name="Tallon L."/>
            <person name="Schatz M."/>
            <person name="Shumway M."/>
            <person name="Koo H."/>
            <person name="Salzberg S.L."/>
            <person name="Schobel S."/>
            <person name="Pertea M."/>
            <person name="Pop M."/>
            <person name="White O."/>
            <person name="Barton G.J."/>
            <person name="Carlow C.K."/>
            <person name="Crawford M.J."/>
            <person name="Daub J."/>
            <person name="Dimmic M.W."/>
            <person name="Estes C.F."/>
            <person name="Foster J.M."/>
            <person name="Ganatra M."/>
            <person name="Gregory W.F."/>
            <person name="Johnson N.M."/>
            <person name="Jin J."/>
            <person name="Komuniecki R."/>
            <person name="Korf I."/>
            <person name="Kumar S."/>
            <person name="Laney S."/>
            <person name="Li B.W."/>
            <person name="Li W."/>
            <person name="Lindblom T.H."/>
            <person name="Lustigman S."/>
            <person name="Ma D."/>
            <person name="Maina C.V."/>
            <person name="Martin D.M."/>
            <person name="McCarter J.P."/>
            <person name="McReynolds L."/>
            <person name="Mitreva M."/>
            <person name="Nutman T.B."/>
            <person name="Parkinson J."/>
            <person name="Peregrin-Alvarez J.M."/>
            <person name="Poole C."/>
            <person name="Ren Q."/>
            <person name="Saunders L."/>
            <person name="Sluder A.E."/>
            <person name="Smith K."/>
            <person name="Stanke M."/>
            <person name="Unnasch T.R."/>
            <person name="Ware J."/>
            <person name="Wei A.D."/>
            <person name="Weil G."/>
            <person name="Williams D.J."/>
            <person name="Zhang Y."/>
            <person name="Williams S.A."/>
            <person name="Fraser-Liggett C."/>
            <person name="Slatko B."/>
            <person name="Blaxter M.L."/>
            <person name="Scott A.L."/>
        </authorList>
    </citation>
    <scope>NUCLEOTIDE SEQUENCE [LARGE SCALE GENOMIC DNA]</scope>
</reference>
<proteinExistence type="predicted"/>
<protein>
    <submittedName>
        <fullName evidence="1">Uncharacterized protein</fullName>
    </submittedName>
</protein>